<evidence type="ECO:0000256" key="1">
    <source>
        <dbReference type="SAM" id="MobiDB-lite"/>
    </source>
</evidence>
<reference evidence="2 3" key="1">
    <citation type="journal article" date="2021" name="BMC Genomics">
        <title>Datura genome reveals duplications of psychoactive alkaloid biosynthetic genes and high mutation rate following tissue culture.</title>
        <authorList>
            <person name="Rajewski A."/>
            <person name="Carter-House D."/>
            <person name="Stajich J."/>
            <person name="Litt A."/>
        </authorList>
    </citation>
    <scope>NUCLEOTIDE SEQUENCE [LARGE SCALE GENOMIC DNA]</scope>
    <source>
        <strain evidence="2">AR-01</strain>
    </source>
</reference>
<feature type="compositionally biased region" description="Basic and acidic residues" evidence="1">
    <location>
        <begin position="66"/>
        <end position="78"/>
    </location>
</feature>
<feature type="compositionally biased region" description="Basic residues" evidence="1">
    <location>
        <begin position="113"/>
        <end position="123"/>
    </location>
</feature>
<comment type="caution">
    <text evidence="2">The sequence shown here is derived from an EMBL/GenBank/DDBJ whole genome shotgun (WGS) entry which is preliminary data.</text>
</comment>
<gene>
    <name evidence="2" type="ORF">HAX54_010689</name>
</gene>
<feature type="region of interest" description="Disordered" evidence="1">
    <location>
        <begin position="1"/>
        <end position="203"/>
    </location>
</feature>
<keyword evidence="3" id="KW-1185">Reference proteome</keyword>
<dbReference type="EMBL" id="JACEIK010001596">
    <property type="protein sequence ID" value="MCD7470671.1"/>
    <property type="molecule type" value="Genomic_DNA"/>
</dbReference>
<name>A0ABS8TIJ7_DATST</name>
<protein>
    <submittedName>
        <fullName evidence="2">Uncharacterized protein</fullName>
    </submittedName>
</protein>
<sequence>MVDEAHVAPLELEYSIPNNQESGDTFTNENVAAQPNPNKIVAPQTSTAETVDPVERFDGPAVDDGSDVHEENTKRNEGVRPSTATSNISGVSIPSAKPRGRSRKNTTTSKTPPRPRGRSRKKLFTSEVPPAPRGKPRNDTSNVVATPTPRPRGRPRKDTNVASTSNAPLRPRGSPRPAETTTPSSPSPAAVPRKDTSGFSTYPNKRVKMVGMGVFVVESRYTYLNHGMRTSRVLNIGGKQTTKGPIRSGEVTGELGFKSRTGMRWKGQKALTRTMLEHIRMEKMHNSFTSKGKEPLC</sequence>
<accession>A0ABS8TIJ7</accession>
<feature type="compositionally biased region" description="Polar residues" evidence="1">
    <location>
        <begin position="82"/>
        <end position="92"/>
    </location>
</feature>
<dbReference type="Proteomes" id="UP000823775">
    <property type="component" value="Unassembled WGS sequence"/>
</dbReference>
<evidence type="ECO:0000313" key="3">
    <source>
        <dbReference type="Proteomes" id="UP000823775"/>
    </source>
</evidence>
<dbReference type="InterPro" id="IPR017956">
    <property type="entry name" value="AT_hook_DNA-bd_motif"/>
</dbReference>
<proteinExistence type="predicted"/>
<evidence type="ECO:0000313" key="2">
    <source>
        <dbReference type="EMBL" id="MCD7470671.1"/>
    </source>
</evidence>
<dbReference type="PRINTS" id="PR00929">
    <property type="entry name" value="ATHOOK"/>
</dbReference>
<dbReference type="SMART" id="SM00384">
    <property type="entry name" value="AT_hook"/>
    <property type="match status" value="3"/>
</dbReference>
<feature type="compositionally biased region" description="Polar residues" evidence="1">
    <location>
        <begin position="16"/>
        <end position="49"/>
    </location>
</feature>
<feature type="compositionally biased region" description="Low complexity" evidence="1">
    <location>
        <begin position="175"/>
        <end position="191"/>
    </location>
</feature>
<organism evidence="2 3">
    <name type="scientific">Datura stramonium</name>
    <name type="common">Jimsonweed</name>
    <name type="synonym">Common thornapple</name>
    <dbReference type="NCBI Taxonomy" id="4076"/>
    <lineage>
        <taxon>Eukaryota</taxon>
        <taxon>Viridiplantae</taxon>
        <taxon>Streptophyta</taxon>
        <taxon>Embryophyta</taxon>
        <taxon>Tracheophyta</taxon>
        <taxon>Spermatophyta</taxon>
        <taxon>Magnoliopsida</taxon>
        <taxon>eudicotyledons</taxon>
        <taxon>Gunneridae</taxon>
        <taxon>Pentapetalae</taxon>
        <taxon>asterids</taxon>
        <taxon>lamiids</taxon>
        <taxon>Solanales</taxon>
        <taxon>Solanaceae</taxon>
        <taxon>Solanoideae</taxon>
        <taxon>Datureae</taxon>
        <taxon>Datura</taxon>
    </lineage>
</organism>